<dbReference type="EMBL" id="MUKV01000005">
    <property type="protein sequence ID" value="OQS42297.1"/>
    <property type="molecule type" value="Genomic_DNA"/>
</dbReference>
<accession>A0A1W0D5J6</accession>
<sequence>MEHTKEPWPAYPSITKADPVGLITLSMVDYDRARACVNACAGMPQDDLEELAKVEGGVMSLTVYADDMRQRVEKLEADYAAQGLALKAAKAMQAGETDRADRAERALLRAGWTYTEGAAEWKPPLWPSSSTLIEKFDNLQVVLVGLVDDIQGLMEESDGVSGLHRNGDIAPWSELEAGGRYERLSHLPDAISAIAAAKEGGTA</sequence>
<dbReference type="Proteomes" id="UP000192721">
    <property type="component" value="Unassembled WGS sequence"/>
</dbReference>
<comment type="caution">
    <text evidence="1">The sequence shown here is derived from an EMBL/GenBank/DDBJ whole genome shotgun (WGS) entry which is preliminary data.</text>
</comment>
<name>A0A1W0D5J6_9NEIS</name>
<organism evidence="1 2">
    <name type="scientific">Chromobacterium haemolyticum</name>
    <dbReference type="NCBI Taxonomy" id="394935"/>
    <lineage>
        <taxon>Bacteria</taxon>
        <taxon>Pseudomonadati</taxon>
        <taxon>Pseudomonadota</taxon>
        <taxon>Betaproteobacteria</taxon>
        <taxon>Neisseriales</taxon>
        <taxon>Chromobacteriaceae</taxon>
        <taxon>Chromobacterium</taxon>
    </lineage>
</organism>
<reference evidence="1 2" key="1">
    <citation type="submission" date="2017-02" db="EMBL/GenBank/DDBJ databases">
        <title>Chromobacterium haemolyticum H5244.</title>
        <authorList>
            <person name="Gulvik C.A."/>
        </authorList>
    </citation>
    <scope>NUCLEOTIDE SEQUENCE [LARGE SCALE GENOMIC DNA]</scope>
    <source>
        <strain evidence="1 2">H5244</strain>
    </source>
</reference>
<protein>
    <submittedName>
        <fullName evidence="1">Uncharacterized protein</fullName>
    </submittedName>
</protein>
<dbReference type="RefSeq" id="WP_081554879.1">
    <property type="nucleotide sequence ID" value="NZ_MUKV01000005.1"/>
</dbReference>
<proteinExistence type="predicted"/>
<dbReference type="AlphaFoldDB" id="A0A1W0D5J6"/>
<gene>
    <name evidence="1" type="ORF">B0T45_05760</name>
</gene>
<evidence type="ECO:0000313" key="2">
    <source>
        <dbReference type="Proteomes" id="UP000192721"/>
    </source>
</evidence>
<evidence type="ECO:0000313" key="1">
    <source>
        <dbReference type="EMBL" id="OQS42297.1"/>
    </source>
</evidence>